<dbReference type="Gene3D" id="1.20.1530.20">
    <property type="match status" value="1"/>
</dbReference>
<comment type="subcellular location">
    <subcellularLocation>
        <location evidence="1">Cell membrane</location>
        <topology evidence="1">Multi-pass membrane protein</topology>
    </subcellularLocation>
</comment>
<evidence type="ECO:0000256" key="4">
    <source>
        <dbReference type="ARBA" id="ARBA00022475"/>
    </source>
</evidence>
<dbReference type="InterPro" id="IPR038770">
    <property type="entry name" value="Na+/solute_symporter_sf"/>
</dbReference>
<feature type="transmembrane region" description="Helical" evidence="9">
    <location>
        <begin position="381"/>
        <end position="399"/>
    </location>
</feature>
<feature type="domain" description="Cation/H+ exchanger transmembrane" evidence="10">
    <location>
        <begin position="28"/>
        <end position="409"/>
    </location>
</feature>
<feature type="transmembrane region" description="Helical" evidence="9">
    <location>
        <begin position="317"/>
        <end position="342"/>
    </location>
</feature>
<keyword evidence="4" id="KW-1003">Cell membrane</keyword>
<keyword evidence="2" id="KW-0813">Transport</keyword>
<dbReference type="Pfam" id="PF00999">
    <property type="entry name" value="Na_H_Exchanger"/>
    <property type="match status" value="1"/>
</dbReference>
<dbReference type="GO" id="GO:0005886">
    <property type="term" value="C:plasma membrane"/>
    <property type="evidence" value="ECO:0007669"/>
    <property type="project" value="UniProtKB-SubCell"/>
</dbReference>
<protein>
    <submittedName>
        <fullName evidence="11">Putative potassium/proton antiporter</fullName>
    </submittedName>
</protein>
<feature type="transmembrane region" description="Helical" evidence="9">
    <location>
        <begin position="354"/>
        <end position="375"/>
    </location>
</feature>
<dbReference type="PANTHER" id="PTHR32507">
    <property type="entry name" value="NA(+)/H(+) ANTIPORTER 1"/>
    <property type="match status" value="1"/>
</dbReference>
<evidence type="ECO:0000256" key="2">
    <source>
        <dbReference type="ARBA" id="ARBA00022448"/>
    </source>
</evidence>
<sequence>MGGETDMEASIHTIASNNLLIIFAIVSITGIICSKLSEIIKVPDVVLYLLVGILIGPSFLKFIDIRGFQIENQLILTFGSAFILYLGGKEISLKVLRNVKISVFLLATLGVVISAFIMQQVIGFTFGISAMTALLAGTIIASTDPATLVPIFNQVKIKDRVKQTVISESAFNDATGAILTSAVLAVILSNKFSLGENIYELGTMVIVGVLVGLITGILLLKLVNDKPYGIFKDFAPIISVISVVVAYELSTKLGGSGYMSCFIVGIITGNKKNFKIWLSQKSYDADFYVAETLGTICRMAIFIILGSQVNLAQLSKYFMPSVITVLVLMFIARPLCVLVCTLVDREAKWSKSEILFMMWVRETGVIPAALCGIISAMKVPGYEVISSVVFMTILITLVIQGSTTKLVAKKLGLLEEEVINISEKVSTF</sequence>
<dbReference type="PANTHER" id="PTHR32507:SF0">
    <property type="entry name" value="NA(+)_H(+) ANTIPORTER 2-RELATED"/>
    <property type="match status" value="1"/>
</dbReference>
<evidence type="ECO:0000313" key="12">
    <source>
        <dbReference type="Proteomes" id="UP000003227"/>
    </source>
</evidence>
<evidence type="ECO:0000256" key="7">
    <source>
        <dbReference type="ARBA" id="ARBA00023065"/>
    </source>
</evidence>
<dbReference type="InterPro" id="IPR006153">
    <property type="entry name" value="Cation/H_exchanger_TM"/>
</dbReference>
<feature type="transmembrane region" description="Helical" evidence="9">
    <location>
        <begin position="230"/>
        <end position="249"/>
    </location>
</feature>
<feature type="transmembrane region" description="Helical" evidence="9">
    <location>
        <begin position="14"/>
        <end position="33"/>
    </location>
</feature>
<accession>D5Q3L3</accession>
<evidence type="ECO:0000256" key="9">
    <source>
        <dbReference type="SAM" id="Phobius"/>
    </source>
</evidence>
<dbReference type="Proteomes" id="UP000003227">
    <property type="component" value="Unassembled WGS sequence"/>
</dbReference>
<feature type="transmembrane region" description="Helical" evidence="9">
    <location>
        <begin position="201"/>
        <end position="223"/>
    </location>
</feature>
<evidence type="ECO:0000313" key="11">
    <source>
        <dbReference type="EMBL" id="EFH07594.1"/>
    </source>
</evidence>
<gene>
    <name evidence="11" type="ORF">HMPREF0220_1495</name>
</gene>
<evidence type="ECO:0000256" key="6">
    <source>
        <dbReference type="ARBA" id="ARBA00022989"/>
    </source>
</evidence>
<keyword evidence="6 9" id="KW-1133">Transmembrane helix</keyword>
<evidence type="ECO:0000259" key="10">
    <source>
        <dbReference type="Pfam" id="PF00999"/>
    </source>
</evidence>
<feature type="transmembrane region" description="Helical" evidence="9">
    <location>
        <begin position="285"/>
        <end position="305"/>
    </location>
</feature>
<feature type="transmembrane region" description="Helical" evidence="9">
    <location>
        <begin position="99"/>
        <end position="118"/>
    </location>
</feature>
<evidence type="ECO:0000256" key="1">
    <source>
        <dbReference type="ARBA" id="ARBA00004651"/>
    </source>
</evidence>
<dbReference type="HOGENOM" id="CLU_005912_9_3_9"/>
<evidence type="ECO:0000256" key="3">
    <source>
        <dbReference type="ARBA" id="ARBA00022449"/>
    </source>
</evidence>
<dbReference type="AlphaFoldDB" id="D5Q3L3"/>
<keyword evidence="3" id="KW-0050">Antiport</keyword>
<dbReference type="GO" id="GO:0015297">
    <property type="term" value="F:antiporter activity"/>
    <property type="evidence" value="ECO:0007669"/>
    <property type="project" value="UniProtKB-KW"/>
</dbReference>
<dbReference type="EMBL" id="ADNX01000036">
    <property type="protein sequence ID" value="EFH07594.1"/>
    <property type="molecule type" value="Genomic_DNA"/>
</dbReference>
<comment type="caution">
    <text evidence="11">The sequence shown here is derived from an EMBL/GenBank/DDBJ whole genome shotgun (WGS) entry which is preliminary data.</text>
</comment>
<proteinExistence type="predicted"/>
<evidence type="ECO:0000256" key="5">
    <source>
        <dbReference type="ARBA" id="ARBA00022692"/>
    </source>
</evidence>
<feature type="transmembrane region" description="Helical" evidence="9">
    <location>
        <begin position="69"/>
        <end position="87"/>
    </location>
</feature>
<name>D5Q3L3_CLODI</name>
<reference evidence="11 12" key="1">
    <citation type="submission" date="2010-05" db="EMBL/GenBank/DDBJ databases">
        <authorList>
            <person name="Qin X."/>
            <person name="Bachman B."/>
            <person name="Battles P."/>
            <person name="Bell A."/>
            <person name="Bess C."/>
            <person name="Bickham C."/>
            <person name="Chaboub L."/>
            <person name="Chen D."/>
            <person name="Coyle M."/>
            <person name="Deiros D.R."/>
            <person name="Dinh H."/>
            <person name="Forbes L."/>
            <person name="Fowler G."/>
            <person name="Francisco L."/>
            <person name="Fu Q."/>
            <person name="Gubbala S."/>
            <person name="Hale W."/>
            <person name="Han Y."/>
            <person name="Hemphill L."/>
            <person name="Highlander S.K."/>
            <person name="Hirani K."/>
            <person name="Hogues M."/>
            <person name="Jackson L."/>
            <person name="Jakkamsetti A."/>
            <person name="Javaid M."/>
            <person name="Jiang H."/>
            <person name="Korchina V."/>
            <person name="Kovar C."/>
            <person name="Lara F."/>
            <person name="Lee S."/>
            <person name="Mata R."/>
            <person name="Mathew T."/>
            <person name="Moen C."/>
            <person name="Morales K."/>
            <person name="Munidasa M."/>
            <person name="Nazareth L."/>
            <person name="Ngo R."/>
            <person name="Nguyen L."/>
            <person name="Okwuonu G."/>
            <person name="Ongeri F."/>
            <person name="Patil S."/>
            <person name="Petrosino J."/>
            <person name="Pham C."/>
            <person name="Pham P."/>
            <person name="Pu L.-L."/>
            <person name="Puazo M."/>
            <person name="Raj R."/>
            <person name="Reid J."/>
            <person name="Rouhana J."/>
            <person name="Saada N."/>
            <person name="Shang Y."/>
            <person name="Simmons D."/>
            <person name="Thornton R."/>
            <person name="Warren J."/>
            <person name="Weissenberger G."/>
            <person name="Zhang J."/>
            <person name="Zhang L."/>
            <person name="Zhou C."/>
            <person name="Zhu D."/>
            <person name="Muzny D."/>
            <person name="Worley K."/>
            <person name="Gibbs R."/>
        </authorList>
    </citation>
    <scope>NUCLEOTIDE SEQUENCE [LARGE SCALE GENOMIC DNA]</scope>
    <source>
        <strain evidence="11 12">NAP08</strain>
    </source>
</reference>
<dbReference type="GO" id="GO:1902600">
    <property type="term" value="P:proton transmembrane transport"/>
    <property type="evidence" value="ECO:0007669"/>
    <property type="project" value="InterPro"/>
</dbReference>
<feature type="transmembrane region" description="Helical" evidence="9">
    <location>
        <begin position="45"/>
        <end position="63"/>
    </location>
</feature>
<feature type="transmembrane region" description="Helical" evidence="9">
    <location>
        <begin position="124"/>
        <end position="149"/>
    </location>
</feature>
<organism evidence="11 12">
    <name type="scientific">Clostridioides difficile NAP08</name>
    <dbReference type="NCBI Taxonomy" id="525259"/>
    <lineage>
        <taxon>Bacteria</taxon>
        <taxon>Bacillati</taxon>
        <taxon>Bacillota</taxon>
        <taxon>Clostridia</taxon>
        <taxon>Peptostreptococcales</taxon>
        <taxon>Peptostreptococcaceae</taxon>
        <taxon>Clostridioides</taxon>
    </lineage>
</organism>
<keyword evidence="5 9" id="KW-0812">Transmembrane</keyword>
<keyword evidence="8 9" id="KW-0472">Membrane</keyword>
<evidence type="ECO:0000256" key="8">
    <source>
        <dbReference type="ARBA" id="ARBA00023136"/>
    </source>
</evidence>
<keyword evidence="7" id="KW-0406">Ion transport</keyword>